<name>A0A2M8L4U4_9BACT</name>
<proteinExistence type="predicted"/>
<protein>
    <recommendedName>
        <fullName evidence="3">Nucleotidyl transferase AbiEii/AbiGii toxin family protein</fullName>
    </recommendedName>
</protein>
<dbReference type="Pfam" id="PF08843">
    <property type="entry name" value="AbiEii"/>
    <property type="match status" value="1"/>
</dbReference>
<dbReference type="EMBL" id="PFEL01000107">
    <property type="protein sequence ID" value="PJE68789.1"/>
    <property type="molecule type" value="Genomic_DNA"/>
</dbReference>
<reference evidence="2" key="1">
    <citation type="submission" date="2017-09" db="EMBL/GenBank/DDBJ databases">
        <title>Depth-based differentiation of microbial function through sediment-hosted aquifers and enrichment of novel symbionts in the deep terrestrial subsurface.</title>
        <authorList>
            <person name="Probst A.J."/>
            <person name="Ladd B."/>
            <person name="Jarett J.K."/>
            <person name="Geller-Mcgrath D.E."/>
            <person name="Sieber C.M.K."/>
            <person name="Emerson J.B."/>
            <person name="Anantharaman K."/>
            <person name="Thomas B.C."/>
            <person name="Malmstrom R."/>
            <person name="Stieglmeier M."/>
            <person name="Klingl A."/>
            <person name="Woyke T."/>
            <person name="Ryan C.M."/>
            <person name="Banfield J.F."/>
        </authorList>
    </citation>
    <scope>NUCLEOTIDE SEQUENCE [LARGE SCALE GENOMIC DNA]</scope>
</reference>
<dbReference type="Proteomes" id="UP000229500">
    <property type="component" value="Unassembled WGS sequence"/>
</dbReference>
<accession>A0A2M8L4U4</accession>
<feature type="non-terminal residue" evidence="1">
    <location>
        <position position="191"/>
    </location>
</feature>
<gene>
    <name evidence="1" type="ORF">COU96_02975</name>
</gene>
<sequence length="191" mass="22436">MCPNVLNKKQKKIIEHLDFLGKNFYLAGGTGLALQLGHRTSVDFDFYTPTHFSSEKILADFQKKFKNLTVRRTTKDTLIITVNKIELSFFYYPYKLLKPTVLFETVKLASAEDIAAMKIVAIIQRGRRRDFIDIFYLLGKYPLEEIIKFVLKKYPGYQKMLILRALIYFEEAEKEKLGRAIKLFDKNFSWK</sequence>
<dbReference type="AlphaFoldDB" id="A0A2M8L4U4"/>
<evidence type="ECO:0008006" key="3">
    <source>
        <dbReference type="Google" id="ProtNLM"/>
    </source>
</evidence>
<dbReference type="InterPro" id="IPR014942">
    <property type="entry name" value="AbiEii"/>
</dbReference>
<evidence type="ECO:0000313" key="2">
    <source>
        <dbReference type="Proteomes" id="UP000229500"/>
    </source>
</evidence>
<comment type="caution">
    <text evidence="1">The sequence shown here is derived from an EMBL/GenBank/DDBJ whole genome shotgun (WGS) entry which is preliminary data.</text>
</comment>
<organism evidence="1 2">
    <name type="scientific">Candidatus Shapirobacteria bacterium CG10_big_fil_rev_8_21_14_0_10_38_14</name>
    <dbReference type="NCBI Taxonomy" id="1974483"/>
    <lineage>
        <taxon>Bacteria</taxon>
        <taxon>Candidatus Shapironibacteriota</taxon>
    </lineage>
</organism>
<evidence type="ECO:0000313" key="1">
    <source>
        <dbReference type="EMBL" id="PJE68789.1"/>
    </source>
</evidence>